<dbReference type="InterPro" id="IPR003607">
    <property type="entry name" value="HD/PDEase_dom"/>
</dbReference>
<name>A0ABQ5NA70_9CLOT</name>
<evidence type="ECO:0000313" key="3">
    <source>
        <dbReference type="Proteomes" id="UP001208567"/>
    </source>
</evidence>
<feature type="domain" description="HD/PDEase" evidence="1">
    <location>
        <begin position="33"/>
        <end position="149"/>
    </location>
</feature>
<reference evidence="2 3" key="1">
    <citation type="journal article" date="2024" name="Int. J. Syst. Evol. Microbiol.">
        <title>Clostridium omnivorum sp. nov., isolated from anoxic soil under the treatment of reductive soil disinfestation.</title>
        <authorList>
            <person name="Ueki A."/>
            <person name="Tonouchi A."/>
            <person name="Kaku N."/>
            <person name="Honma S."/>
            <person name="Ueki K."/>
        </authorList>
    </citation>
    <scope>NUCLEOTIDE SEQUENCE [LARGE SCALE GENOMIC DNA]</scope>
    <source>
        <strain evidence="2 3">E14</strain>
    </source>
</reference>
<proteinExistence type="predicted"/>
<dbReference type="RefSeq" id="WP_264851302.1">
    <property type="nucleotide sequence ID" value="NZ_BRXR01000001.1"/>
</dbReference>
<evidence type="ECO:0000313" key="2">
    <source>
        <dbReference type="EMBL" id="GLC31989.1"/>
    </source>
</evidence>
<dbReference type="Pfam" id="PF01966">
    <property type="entry name" value="HD"/>
    <property type="match status" value="1"/>
</dbReference>
<evidence type="ECO:0000259" key="1">
    <source>
        <dbReference type="SMART" id="SM00471"/>
    </source>
</evidence>
<comment type="caution">
    <text evidence="2">The sequence shown here is derived from an EMBL/GenBank/DDBJ whole genome shotgun (WGS) entry which is preliminary data.</text>
</comment>
<dbReference type="Gene3D" id="1.10.3210.10">
    <property type="entry name" value="Hypothetical protein af1432"/>
    <property type="match status" value="1"/>
</dbReference>
<protein>
    <submittedName>
        <fullName evidence="2">HD domain-containing protein</fullName>
    </submittedName>
</protein>
<dbReference type="EMBL" id="BRXR01000001">
    <property type="protein sequence ID" value="GLC31989.1"/>
    <property type="molecule type" value="Genomic_DNA"/>
</dbReference>
<keyword evidence="3" id="KW-1185">Reference proteome</keyword>
<dbReference type="SMART" id="SM00471">
    <property type="entry name" value="HDc"/>
    <property type="match status" value="1"/>
</dbReference>
<gene>
    <name evidence="2" type="ORF">bsdE14_33990</name>
</gene>
<accession>A0ABQ5NA70</accession>
<dbReference type="Proteomes" id="UP001208567">
    <property type="component" value="Unassembled WGS sequence"/>
</dbReference>
<dbReference type="SUPFAM" id="SSF109604">
    <property type="entry name" value="HD-domain/PDEase-like"/>
    <property type="match status" value="1"/>
</dbReference>
<sequence length="163" mass="19090">MDNNTDRINSILHNELYNEYLKKIELYEANRIYCRHNLQHFLDVARIGYIITLEKKLNIKKDIIYAAALLHDIGRWKQYENGTPHNIASAEQSLEILKAAGYNDNEIDEITKAIEGHRGLNCSENKLENIISVSDKKSRSCFYCAARESCNWTEEKRNYDIEY</sequence>
<dbReference type="CDD" id="cd00077">
    <property type="entry name" value="HDc"/>
    <property type="match status" value="1"/>
</dbReference>
<organism evidence="2 3">
    <name type="scientific">Clostridium omnivorum</name>
    <dbReference type="NCBI Taxonomy" id="1604902"/>
    <lineage>
        <taxon>Bacteria</taxon>
        <taxon>Bacillati</taxon>
        <taxon>Bacillota</taxon>
        <taxon>Clostridia</taxon>
        <taxon>Eubacteriales</taxon>
        <taxon>Clostridiaceae</taxon>
        <taxon>Clostridium</taxon>
    </lineage>
</organism>
<dbReference type="InterPro" id="IPR006674">
    <property type="entry name" value="HD_domain"/>
</dbReference>